<dbReference type="PANTHER" id="PTHR46825:SF7">
    <property type="entry name" value="D-ALANYL-D-ALANINE CARBOXYPEPTIDASE"/>
    <property type="match status" value="1"/>
</dbReference>
<comment type="caution">
    <text evidence="3">The sequence shown here is derived from an EMBL/GenBank/DDBJ whole genome shotgun (WGS) entry which is preliminary data.</text>
</comment>
<evidence type="ECO:0000313" key="3">
    <source>
        <dbReference type="EMBL" id="MBY8882396.1"/>
    </source>
</evidence>
<feature type="region of interest" description="Disordered" evidence="1">
    <location>
        <begin position="224"/>
        <end position="260"/>
    </location>
</feature>
<dbReference type="InterPro" id="IPR001466">
    <property type="entry name" value="Beta-lactam-related"/>
</dbReference>
<dbReference type="InterPro" id="IPR050491">
    <property type="entry name" value="AmpC-like"/>
</dbReference>
<dbReference type="PANTHER" id="PTHR46825">
    <property type="entry name" value="D-ALANYL-D-ALANINE-CARBOXYPEPTIDASE/ENDOPEPTIDASE AMPH"/>
    <property type="match status" value="1"/>
</dbReference>
<proteinExistence type="predicted"/>
<name>A0ABS7QGU7_9ACTN</name>
<feature type="domain" description="Beta-lactamase-related" evidence="2">
    <location>
        <begin position="30"/>
        <end position="392"/>
    </location>
</feature>
<dbReference type="Gene3D" id="3.40.710.10">
    <property type="entry name" value="DD-peptidase/beta-lactamase superfamily"/>
    <property type="match status" value="1"/>
</dbReference>
<dbReference type="Proteomes" id="UP000778578">
    <property type="component" value="Unassembled WGS sequence"/>
</dbReference>
<keyword evidence="4" id="KW-1185">Reference proteome</keyword>
<protein>
    <submittedName>
        <fullName evidence="3">Beta-lactamase family protein</fullName>
    </submittedName>
</protein>
<evidence type="ECO:0000256" key="1">
    <source>
        <dbReference type="SAM" id="MobiDB-lite"/>
    </source>
</evidence>
<reference evidence="3 4" key="1">
    <citation type="submission" date="2021-08" db="EMBL/GenBank/DDBJ databases">
        <title>WGS of actinomycetes from Thailand.</title>
        <authorList>
            <person name="Thawai C."/>
        </authorList>
    </citation>
    <scope>NUCLEOTIDE SEQUENCE [LARGE SCALE GENOMIC DNA]</scope>
    <source>
        <strain evidence="3 4">PLK6-54</strain>
    </source>
</reference>
<accession>A0ABS7QGU7</accession>
<evidence type="ECO:0000259" key="2">
    <source>
        <dbReference type="Pfam" id="PF00144"/>
    </source>
</evidence>
<dbReference type="RefSeq" id="WP_222968674.1">
    <property type="nucleotide sequence ID" value="NZ_JAINZZ010000072.1"/>
</dbReference>
<sequence length="396" mass="41645">MTWAPRPEAAVAVLDAAQAAGQGPLAARLAAAVAAVDAPDVVFAYSRHGRRTVVCGGSAPDTPGVRAHLRYEIGSASKVFTGLLLAHQIHTRQVRAADLAADLLTAAGRDQSPAPAARRGARRPAAGAVTLTHLITHTSALPRLPHGFYRQALPRWSTQPYAGYGTDRLVRAFLTSRPPHRPGTHWHYSNFGVSVLGHALGAAAAERWEDLLTRRILHPLALHDTRLQPRPDHRPPAPHTTAPHTTAPHNGADSGVDGEGFGDAVGYRADGLTPVPGLQAAGFGPAGGVRATPGDLLAFLEAHADPAGSPLEAALAAVRHPVLRRGRRHEEHTLTWFHHPGAAGPFCFHAGATSGQQAFLGFQPATGTALAAVCTRRFRRGDALVPAAYALLADDL</sequence>
<gene>
    <name evidence="3" type="ORF">K7862_32875</name>
</gene>
<organism evidence="3 4">
    <name type="scientific">Actinacidiphila acidipaludis</name>
    <dbReference type="NCBI Taxonomy" id="2873382"/>
    <lineage>
        <taxon>Bacteria</taxon>
        <taxon>Bacillati</taxon>
        <taxon>Actinomycetota</taxon>
        <taxon>Actinomycetes</taxon>
        <taxon>Kitasatosporales</taxon>
        <taxon>Streptomycetaceae</taxon>
        <taxon>Actinacidiphila</taxon>
    </lineage>
</organism>
<feature type="compositionally biased region" description="Low complexity" evidence="1">
    <location>
        <begin position="239"/>
        <end position="249"/>
    </location>
</feature>
<dbReference type="EMBL" id="JAINZZ010000072">
    <property type="protein sequence ID" value="MBY8882396.1"/>
    <property type="molecule type" value="Genomic_DNA"/>
</dbReference>
<dbReference type="Pfam" id="PF00144">
    <property type="entry name" value="Beta-lactamase"/>
    <property type="match status" value="1"/>
</dbReference>
<dbReference type="InterPro" id="IPR012338">
    <property type="entry name" value="Beta-lactam/transpept-like"/>
</dbReference>
<feature type="compositionally biased region" description="Basic and acidic residues" evidence="1">
    <location>
        <begin position="224"/>
        <end position="235"/>
    </location>
</feature>
<dbReference type="SUPFAM" id="SSF56601">
    <property type="entry name" value="beta-lactamase/transpeptidase-like"/>
    <property type="match status" value="1"/>
</dbReference>
<evidence type="ECO:0000313" key="4">
    <source>
        <dbReference type="Proteomes" id="UP000778578"/>
    </source>
</evidence>